<proteinExistence type="predicted"/>
<feature type="compositionally biased region" description="Basic and acidic residues" evidence="1">
    <location>
        <begin position="89"/>
        <end position="108"/>
    </location>
</feature>
<evidence type="ECO:0000313" key="2">
    <source>
        <dbReference type="EMBL" id="KIM58973.1"/>
    </source>
</evidence>
<name>A0A0C2ZAR2_9AGAM</name>
<keyword evidence="3" id="KW-1185">Reference proteome</keyword>
<sequence length="108" mass="11655">RRQRYNSGYMPTSTASSGPAYNTASHSHALHHSSIPMNRLPANSTLLTPPAGYEPATLGSVNGADGYGPYELYASDSRPDSSHGSVASYDERRRGVSYIEDGRPRSTH</sequence>
<dbReference type="OrthoDB" id="10611050at2759"/>
<feature type="non-terminal residue" evidence="2">
    <location>
        <position position="108"/>
    </location>
</feature>
<protein>
    <submittedName>
        <fullName evidence="2">Uncharacterized protein</fullName>
    </submittedName>
</protein>
<evidence type="ECO:0000256" key="1">
    <source>
        <dbReference type="SAM" id="MobiDB-lite"/>
    </source>
</evidence>
<reference evidence="3" key="2">
    <citation type="submission" date="2015-01" db="EMBL/GenBank/DDBJ databases">
        <title>Evolutionary Origins and Diversification of the Mycorrhizal Mutualists.</title>
        <authorList>
            <consortium name="DOE Joint Genome Institute"/>
            <consortium name="Mycorrhizal Genomics Consortium"/>
            <person name="Kohler A."/>
            <person name="Kuo A."/>
            <person name="Nagy L.G."/>
            <person name="Floudas D."/>
            <person name="Copeland A."/>
            <person name="Barry K.W."/>
            <person name="Cichocki N."/>
            <person name="Veneault-Fourrey C."/>
            <person name="LaButti K."/>
            <person name="Lindquist E.A."/>
            <person name="Lipzen A."/>
            <person name="Lundell T."/>
            <person name="Morin E."/>
            <person name="Murat C."/>
            <person name="Riley R."/>
            <person name="Ohm R."/>
            <person name="Sun H."/>
            <person name="Tunlid A."/>
            <person name="Henrissat B."/>
            <person name="Grigoriev I.V."/>
            <person name="Hibbett D.S."/>
            <person name="Martin F."/>
        </authorList>
    </citation>
    <scope>NUCLEOTIDE SEQUENCE [LARGE SCALE GENOMIC DNA]</scope>
    <source>
        <strain evidence="3">Foug A</strain>
    </source>
</reference>
<dbReference type="EMBL" id="KN822079">
    <property type="protein sequence ID" value="KIM58973.1"/>
    <property type="molecule type" value="Genomic_DNA"/>
</dbReference>
<dbReference type="HOGENOM" id="CLU_2203375_0_0_1"/>
<gene>
    <name evidence="2" type="ORF">SCLCIDRAFT_78707</name>
</gene>
<reference evidence="2 3" key="1">
    <citation type="submission" date="2014-04" db="EMBL/GenBank/DDBJ databases">
        <authorList>
            <consortium name="DOE Joint Genome Institute"/>
            <person name="Kuo A."/>
            <person name="Kohler A."/>
            <person name="Nagy L.G."/>
            <person name="Floudas D."/>
            <person name="Copeland A."/>
            <person name="Barry K.W."/>
            <person name="Cichocki N."/>
            <person name="Veneault-Fourrey C."/>
            <person name="LaButti K."/>
            <person name="Lindquist E.A."/>
            <person name="Lipzen A."/>
            <person name="Lundell T."/>
            <person name="Morin E."/>
            <person name="Murat C."/>
            <person name="Sun H."/>
            <person name="Tunlid A."/>
            <person name="Henrissat B."/>
            <person name="Grigoriev I.V."/>
            <person name="Hibbett D.S."/>
            <person name="Martin F."/>
            <person name="Nordberg H.P."/>
            <person name="Cantor M.N."/>
            <person name="Hua S.X."/>
        </authorList>
    </citation>
    <scope>NUCLEOTIDE SEQUENCE [LARGE SCALE GENOMIC DNA]</scope>
    <source>
        <strain evidence="2 3">Foug A</strain>
    </source>
</reference>
<dbReference type="STRING" id="1036808.A0A0C2ZAR2"/>
<feature type="non-terminal residue" evidence="2">
    <location>
        <position position="1"/>
    </location>
</feature>
<accession>A0A0C2ZAR2</accession>
<dbReference type="InParanoid" id="A0A0C2ZAR2"/>
<dbReference type="Proteomes" id="UP000053989">
    <property type="component" value="Unassembled WGS sequence"/>
</dbReference>
<evidence type="ECO:0000313" key="3">
    <source>
        <dbReference type="Proteomes" id="UP000053989"/>
    </source>
</evidence>
<feature type="compositionally biased region" description="Polar residues" evidence="1">
    <location>
        <begin position="1"/>
        <end position="23"/>
    </location>
</feature>
<dbReference type="AlphaFoldDB" id="A0A0C2ZAR2"/>
<organism evidence="2 3">
    <name type="scientific">Scleroderma citrinum Foug A</name>
    <dbReference type="NCBI Taxonomy" id="1036808"/>
    <lineage>
        <taxon>Eukaryota</taxon>
        <taxon>Fungi</taxon>
        <taxon>Dikarya</taxon>
        <taxon>Basidiomycota</taxon>
        <taxon>Agaricomycotina</taxon>
        <taxon>Agaricomycetes</taxon>
        <taxon>Agaricomycetidae</taxon>
        <taxon>Boletales</taxon>
        <taxon>Sclerodermatineae</taxon>
        <taxon>Sclerodermataceae</taxon>
        <taxon>Scleroderma</taxon>
    </lineage>
</organism>
<feature type="region of interest" description="Disordered" evidence="1">
    <location>
        <begin position="1"/>
        <end position="108"/>
    </location>
</feature>